<dbReference type="RefSeq" id="XP_062722262.1">
    <property type="nucleotide sequence ID" value="XM_062867819.1"/>
</dbReference>
<reference evidence="1" key="1">
    <citation type="journal article" date="2023" name="Mol. Phylogenet. Evol.">
        <title>Genome-scale phylogeny and comparative genomics of the fungal order Sordariales.</title>
        <authorList>
            <person name="Hensen N."/>
            <person name="Bonometti L."/>
            <person name="Westerberg I."/>
            <person name="Brannstrom I.O."/>
            <person name="Guillou S."/>
            <person name="Cros-Aarteil S."/>
            <person name="Calhoun S."/>
            <person name="Haridas S."/>
            <person name="Kuo A."/>
            <person name="Mondo S."/>
            <person name="Pangilinan J."/>
            <person name="Riley R."/>
            <person name="LaButti K."/>
            <person name="Andreopoulos B."/>
            <person name="Lipzen A."/>
            <person name="Chen C."/>
            <person name="Yan M."/>
            <person name="Daum C."/>
            <person name="Ng V."/>
            <person name="Clum A."/>
            <person name="Steindorff A."/>
            <person name="Ohm R.A."/>
            <person name="Martin F."/>
            <person name="Silar P."/>
            <person name="Natvig D.O."/>
            <person name="Lalanne C."/>
            <person name="Gautier V."/>
            <person name="Ament-Velasquez S.L."/>
            <person name="Kruys A."/>
            <person name="Hutchinson M.I."/>
            <person name="Powell A.J."/>
            <person name="Barry K."/>
            <person name="Miller A.N."/>
            <person name="Grigoriev I.V."/>
            <person name="Debuchy R."/>
            <person name="Gladieux P."/>
            <person name="Hiltunen Thoren M."/>
            <person name="Johannesson H."/>
        </authorList>
    </citation>
    <scope>NUCLEOTIDE SEQUENCE</scope>
    <source>
        <strain evidence="1">CBS 333.67</strain>
    </source>
</reference>
<keyword evidence="2" id="KW-1185">Reference proteome</keyword>
<dbReference type="Proteomes" id="UP001273166">
    <property type="component" value="Unassembled WGS sequence"/>
</dbReference>
<sequence length="199" mass="21780">MIWVNGKTDFYIARLMDEMCIIGDRVSSLYTEIQGVKDHSVKLGEIVTGLLDKQAAGNGVAHQTIRDTISKLTADTSVKFAALNAKLQELTDAVNKNQTALGASSNDSGDGCRGDRDCNCDGLSRDPYRHREGTYDTGVTAASQSALSVKIRREDIGMFDLFFDDPDDMGMVFDGKNVIRYNETSLALKQIAKDDQGLE</sequence>
<evidence type="ECO:0000313" key="2">
    <source>
        <dbReference type="Proteomes" id="UP001273166"/>
    </source>
</evidence>
<protein>
    <submittedName>
        <fullName evidence="1">Uncharacterized protein</fullName>
    </submittedName>
</protein>
<gene>
    <name evidence="1" type="ORF">B0T15DRAFT_509855</name>
</gene>
<name>A0AAJ0M2D9_9PEZI</name>
<reference evidence="1" key="2">
    <citation type="submission" date="2023-06" db="EMBL/GenBank/DDBJ databases">
        <authorList>
            <consortium name="Lawrence Berkeley National Laboratory"/>
            <person name="Mondo S.J."/>
            <person name="Hensen N."/>
            <person name="Bonometti L."/>
            <person name="Westerberg I."/>
            <person name="Brannstrom I.O."/>
            <person name="Guillou S."/>
            <person name="Cros-Aarteil S."/>
            <person name="Calhoun S."/>
            <person name="Haridas S."/>
            <person name="Kuo A."/>
            <person name="Pangilinan J."/>
            <person name="Riley R."/>
            <person name="Labutti K."/>
            <person name="Andreopoulos B."/>
            <person name="Lipzen A."/>
            <person name="Chen C."/>
            <person name="Yanf M."/>
            <person name="Daum C."/>
            <person name="Ng V."/>
            <person name="Clum A."/>
            <person name="Steindorff A."/>
            <person name="Ohm R."/>
            <person name="Martin F."/>
            <person name="Silar P."/>
            <person name="Natvig D."/>
            <person name="Lalanne C."/>
            <person name="Gautier V."/>
            <person name="Ament-Velasquez S.L."/>
            <person name="Kruys A."/>
            <person name="Hutchinson M.I."/>
            <person name="Powell A.J."/>
            <person name="Barry K."/>
            <person name="Miller A.N."/>
            <person name="Grigoriev I.V."/>
            <person name="Debuchy R."/>
            <person name="Gladieux P."/>
            <person name="Thoren M.H."/>
            <person name="Johannesson H."/>
        </authorList>
    </citation>
    <scope>NUCLEOTIDE SEQUENCE</scope>
    <source>
        <strain evidence="1">CBS 333.67</strain>
    </source>
</reference>
<evidence type="ECO:0000313" key="1">
    <source>
        <dbReference type="EMBL" id="KAK3306482.1"/>
    </source>
</evidence>
<proteinExistence type="predicted"/>
<organism evidence="1 2">
    <name type="scientific">Chaetomium strumarium</name>
    <dbReference type="NCBI Taxonomy" id="1170767"/>
    <lineage>
        <taxon>Eukaryota</taxon>
        <taxon>Fungi</taxon>
        <taxon>Dikarya</taxon>
        <taxon>Ascomycota</taxon>
        <taxon>Pezizomycotina</taxon>
        <taxon>Sordariomycetes</taxon>
        <taxon>Sordariomycetidae</taxon>
        <taxon>Sordariales</taxon>
        <taxon>Chaetomiaceae</taxon>
        <taxon>Chaetomium</taxon>
    </lineage>
</organism>
<dbReference type="AlphaFoldDB" id="A0AAJ0M2D9"/>
<dbReference type="EMBL" id="JAUDZG010000003">
    <property type="protein sequence ID" value="KAK3306482.1"/>
    <property type="molecule type" value="Genomic_DNA"/>
</dbReference>
<dbReference type="GeneID" id="87886648"/>
<comment type="caution">
    <text evidence="1">The sequence shown here is derived from an EMBL/GenBank/DDBJ whole genome shotgun (WGS) entry which is preliminary data.</text>
</comment>
<accession>A0AAJ0M2D9</accession>